<evidence type="ECO:0000313" key="1">
    <source>
        <dbReference type="EMBL" id="EIE85423.1"/>
    </source>
</evidence>
<keyword evidence="2" id="KW-1185">Reference proteome</keyword>
<name>I1CAE3_RHIO9</name>
<dbReference type="AlphaFoldDB" id="I1CAE3"/>
<dbReference type="VEuPathDB" id="FungiDB:RO3G_10133"/>
<dbReference type="GeneID" id="93617099"/>
<organism evidence="1 2">
    <name type="scientific">Rhizopus delemar (strain RA 99-880 / ATCC MYA-4621 / FGSC 9543 / NRRL 43880)</name>
    <name type="common">Mucormycosis agent</name>
    <name type="synonym">Rhizopus arrhizus var. delemar</name>
    <dbReference type="NCBI Taxonomy" id="246409"/>
    <lineage>
        <taxon>Eukaryota</taxon>
        <taxon>Fungi</taxon>
        <taxon>Fungi incertae sedis</taxon>
        <taxon>Mucoromycota</taxon>
        <taxon>Mucoromycotina</taxon>
        <taxon>Mucoromycetes</taxon>
        <taxon>Mucorales</taxon>
        <taxon>Mucorineae</taxon>
        <taxon>Rhizopodaceae</taxon>
        <taxon>Rhizopus</taxon>
    </lineage>
</organism>
<sequence length="119" mass="13571">MPNSILWKGTTRKKFSNGTIGSKSDTISATDLINIGSRVPKRIKRRRFGREAEAYSTGTVTRHYLSFQKATPDEMDKYLEIKEHYLVTDNAPIHSSIDIGKYIYSRVCRCAYLPHILSS</sequence>
<reference evidence="1 2" key="1">
    <citation type="journal article" date="2009" name="PLoS Genet.">
        <title>Genomic analysis of the basal lineage fungus Rhizopus oryzae reveals a whole-genome duplication.</title>
        <authorList>
            <person name="Ma L.-J."/>
            <person name="Ibrahim A.S."/>
            <person name="Skory C."/>
            <person name="Grabherr M.G."/>
            <person name="Burger G."/>
            <person name="Butler M."/>
            <person name="Elias M."/>
            <person name="Idnurm A."/>
            <person name="Lang B.F."/>
            <person name="Sone T."/>
            <person name="Abe A."/>
            <person name="Calvo S.E."/>
            <person name="Corrochano L.M."/>
            <person name="Engels R."/>
            <person name="Fu J."/>
            <person name="Hansberg W."/>
            <person name="Kim J.-M."/>
            <person name="Kodira C.D."/>
            <person name="Koehrsen M.J."/>
            <person name="Liu B."/>
            <person name="Miranda-Saavedra D."/>
            <person name="O'Leary S."/>
            <person name="Ortiz-Castellanos L."/>
            <person name="Poulter R."/>
            <person name="Rodriguez-Romero J."/>
            <person name="Ruiz-Herrera J."/>
            <person name="Shen Y.-Q."/>
            <person name="Zeng Q."/>
            <person name="Galagan J."/>
            <person name="Birren B.W."/>
            <person name="Cuomo C.A."/>
            <person name="Wickes B.L."/>
        </authorList>
    </citation>
    <scope>NUCLEOTIDE SEQUENCE [LARGE SCALE GENOMIC DNA]</scope>
    <source>
        <strain evidence="2">RA 99-880 / ATCC MYA-4621 / FGSC 9543 / NRRL 43880</strain>
    </source>
</reference>
<dbReference type="InParanoid" id="I1CAE3"/>
<accession>I1CAE3</accession>
<gene>
    <name evidence="1" type="ORF">RO3G_10133</name>
</gene>
<dbReference type="RefSeq" id="XP_067520819.1">
    <property type="nucleotide sequence ID" value="XM_067664718.1"/>
</dbReference>
<evidence type="ECO:0008006" key="3">
    <source>
        <dbReference type="Google" id="ProtNLM"/>
    </source>
</evidence>
<evidence type="ECO:0000313" key="2">
    <source>
        <dbReference type="Proteomes" id="UP000009138"/>
    </source>
</evidence>
<proteinExistence type="predicted"/>
<protein>
    <recommendedName>
        <fullName evidence="3">Tc1-like transposase DDE domain-containing protein</fullName>
    </recommendedName>
</protein>
<dbReference type="Proteomes" id="UP000009138">
    <property type="component" value="Unassembled WGS sequence"/>
</dbReference>
<dbReference type="STRING" id="246409.I1CAE3"/>
<dbReference type="EMBL" id="CH476738">
    <property type="protein sequence ID" value="EIE85423.1"/>
    <property type="molecule type" value="Genomic_DNA"/>
</dbReference>